<dbReference type="AlphaFoldDB" id="A0AAV5QDL4"/>
<organism evidence="6 7">
    <name type="scientific">Saccharomycopsis crataegensis</name>
    <dbReference type="NCBI Taxonomy" id="43959"/>
    <lineage>
        <taxon>Eukaryota</taxon>
        <taxon>Fungi</taxon>
        <taxon>Dikarya</taxon>
        <taxon>Ascomycota</taxon>
        <taxon>Saccharomycotina</taxon>
        <taxon>Saccharomycetes</taxon>
        <taxon>Saccharomycopsidaceae</taxon>
        <taxon>Saccharomycopsis</taxon>
    </lineage>
</organism>
<dbReference type="InterPro" id="IPR047854">
    <property type="entry name" value="RFC_lid"/>
</dbReference>
<evidence type="ECO:0000259" key="5">
    <source>
        <dbReference type="SMART" id="SM00382"/>
    </source>
</evidence>
<evidence type="ECO:0000256" key="1">
    <source>
        <dbReference type="ARBA" id="ARBA00022705"/>
    </source>
</evidence>
<dbReference type="SMART" id="SM00382">
    <property type="entry name" value="AAA"/>
    <property type="match status" value="1"/>
</dbReference>
<dbReference type="InterPro" id="IPR003593">
    <property type="entry name" value="AAA+_ATPase"/>
</dbReference>
<dbReference type="Proteomes" id="UP001360560">
    <property type="component" value="Unassembled WGS sequence"/>
</dbReference>
<dbReference type="InterPro" id="IPR027417">
    <property type="entry name" value="P-loop_NTPase"/>
</dbReference>
<keyword evidence="7" id="KW-1185">Reference proteome</keyword>
<evidence type="ECO:0000256" key="4">
    <source>
        <dbReference type="SAM" id="MobiDB-lite"/>
    </source>
</evidence>
<evidence type="ECO:0000313" key="7">
    <source>
        <dbReference type="Proteomes" id="UP001360560"/>
    </source>
</evidence>
<feature type="domain" description="AAA+ ATPase" evidence="5">
    <location>
        <begin position="371"/>
        <end position="515"/>
    </location>
</feature>
<keyword evidence="1" id="KW-0235">DNA replication</keyword>
<dbReference type="GO" id="GO:0005634">
    <property type="term" value="C:nucleus"/>
    <property type="evidence" value="ECO:0007669"/>
    <property type="project" value="TreeGrafter"/>
</dbReference>
<dbReference type="GeneID" id="90070793"/>
<dbReference type="Gene3D" id="3.40.50.300">
    <property type="entry name" value="P-loop containing nucleotide triphosphate hydrolases"/>
    <property type="match status" value="1"/>
</dbReference>
<dbReference type="PANTHER" id="PTHR23389">
    <property type="entry name" value="CHROMOSOME TRANSMISSION FIDELITY FACTOR 18"/>
    <property type="match status" value="1"/>
</dbReference>
<dbReference type="EMBL" id="BTFZ01000001">
    <property type="protein sequence ID" value="GMM32814.1"/>
    <property type="molecule type" value="Genomic_DNA"/>
</dbReference>
<name>A0AAV5QDL4_9ASCO</name>
<feature type="compositionally biased region" description="Low complexity" evidence="4">
    <location>
        <begin position="65"/>
        <end position="76"/>
    </location>
</feature>
<evidence type="ECO:0000313" key="6">
    <source>
        <dbReference type="EMBL" id="GMM32814.1"/>
    </source>
</evidence>
<accession>A0AAV5QDL4</accession>
<dbReference type="GO" id="GO:0003677">
    <property type="term" value="F:DNA binding"/>
    <property type="evidence" value="ECO:0007669"/>
    <property type="project" value="TreeGrafter"/>
</dbReference>
<keyword evidence="2" id="KW-0547">Nucleotide-binding</keyword>
<feature type="region of interest" description="Disordered" evidence="4">
    <location>
        <begin position="1"/>
        <end position="114"/>
    </location>
</feature>
<reference evidence="6 7" key="1">
    <citation type="journal article" date="2023" name="Elife">
        <title>Identification of key yeast species and microbe-microbe interactions impacting larval growth of Drosophila in the wild.</title>
        <authorList>
            <person name="Mure A."/>
            <person name="Sugiura Y."/>
            <person name="Maeda R."/>
            <person name="Honda K."/>
            <person name="Sakurai N."/>
            <person name="Takahashi Y."/>
            <person name="Watada M."/>
            <person name="Katoh T."/>
            <person name="Gotoh A."/>
            <person name="Gotoh Y."/>
            <person name="Taniguchi I."/>
            <person name="Nakamura K."/>
            <person name="Hayashi T."/>
            <person name="Katayama T."/>
            <person name="Uemura T."/>
            <person name="Hattori Y."/>
        </authorList>
    </citation>
    <scope>NUCLEOTIDE SEQUENCE [LARGE SCALE GENOMIC DNA]</scope>
    <source>
        <strain evidence="6 7">SC-9</strain>
    </source>
</reference>
<feature type="compositionally biased region" description="Polar residues" evidence="4">
    <location>
        <begin position="82"/>
        <end position="97"/>
    </location>
</feature>
<dbReference type="GO" id="GO:0005524">
    <property type="term" value="F:ATP binding"/>
    <property type="evidence" value="ECO:0007669"/>
    <property type="project" value="UniProtKB-KW"/>
</dbReference>
<dbReference type="Pfam" id="PF00004">
    <property type="entry name" value="AAA"/>
    <property type="match status" value="1"/>
</dbReference>
<dbReference type="RefSeq" id="XP_064849814.1">
    <property type="nucleotide sequence ID" value="XM_064993742.1"/>
</dbReference>
<keyword evidence="3" id="KW-0067">ATP-binding</keyword>
<dbReference type="CDD" id="cd18140">
    <property type="entry name" value="HLD_clamp_RFC"/>
    <property type="match status" value="1"/>
</dbReference>
<dbReference type="Gene3D" id="1.10.8.60">
    <property type="match status" value="1"/>
</dbReference>
<evidence type="ECO:0000256" key="3">
    <source>
        <dbReference type="ARBA" id="ARBA00022840"/>
    </source>
</evidence>
<dbReference type="GO" id="GO:0016887">
    <property type="term" value="F:ATP hydrolysis activity"/>
    <property type="evidence" value="ECO:0007669"/>
    <property type="project" value="InterPro"/>
</dbReference>
<dbReference type="InterPro" id="IPR003959">
    <property type="entry name" value="ATPase_AAA_core"/>
</dbReference>
<feature type="compositionally biased region" description="Polar residues" evidence="4">
    <location>
        <begin position="50"/>
        <end position="64"/>
    </location>
</feature>
<feature type="compositionally biased region" description="Low complexity" evidence="4">
    <location>
        <begin position="38"/>
        <end position="49"/>
    </location>
</feature>
<proteinExistence type="predicted"/>
<evidence type="ECO:0000256" key="2">
    <source>
        <dbReference type="ARBA" id="ARBA00022741"/>
    </source>
</evidence>
<protein>
    <submittedName>
        <fullName evidence="6">Ctf18 protein</fullName>
    </submittedName>
</protein>
<gene>
    <name evidence="6" type="ORF">DASC09_001390</name>
</gene>
<sequence>MTIPEETQVPVIPNFSSSSLNAQDKAKDHENSHTLTAENNEITSENNNEVGQKQMTEGNPITETSSAPSSFALPSFKMSSLFGRSTGQNQQSQCNEYQSKDTQEESQEPTDTQVNRSSLFDSSMSQGTETPTFSFNFRASSLGKRHDIDESMSVADEESQKNLNESLKILSGGSKDQHLDENNIQKSSIQENVEQSENNENESDSGNAQLIIEKVPDFSAMFSKAKPKTVRLSNGFEFQLKPKAQSIFKKSATTDDDSPKSYGVDINKVYVEMEKMEKMKKLRESNSNTKTKRYKGPLWVEKYRPKSFLDLVGNEKANRLALRWLKHWSTAVYGEDISDGLSKLSSRKNFNAGGDDSAENQQPTDVYNRPNKRILLLHGPPGIGKTTIAHMITKHLNYDAMEINASDERSGQSVKEKIHNAMDTHTFSGNPTCIVADEIDGASENGFIKVLIDLVIKDARATRNIAQRSSGGGKKTKSRDKLILRPIIAICNDLYAPVLEKLRPHCEVISFRKPNETQIKDRLEKICSAENMMMTSKEMSQIVAISNLDIRSCLNLLQFNGDSIIDDDMQQVRAKDSNLTWYKIVDMIFKLDLQRSKSETFSDLQNDLNSVSSIEKIVNGCFQVYPQTVYSDPALIKKSDALGDWLYFYDIMLNSKYQQNSDLVWYCNQVPLKFYSLFAEGKSTSKPKNYSIHNSWEYFELQKSNFDICQKAITDNVLMKPSMFSSLNSRDFVAIEILPIINNYILNPSFTDKDKSFLSNGDSKRKIDHLLNLLNDFNFKIENVISDQGIKALALLPIMDSVTTFQKVSQFKSLDSQRQTLLRNLLFEAEKRKRAITATKRKFHETQDAKSATVTAAAAKEENNLKVAKNNGSVDFFKRSYATLNKGGENSEATKAAPVDSELKVWIKYHEGFSNAVRKNVSWNDLWS</sequence>
<dbReference type="GO" id="GO:0006260">
    <property type="term" value="P:DNA replication"/>
    <property type="evidence" value="ECO:0007669"/>
    <property type="project" value="UniProtKB-KW"/>
</dbReference>
<comment type="caution">
    <text evidence="6">The sequence shown here is derived from an EMBL/GenBank/DDBJ whole genome shotgun (WGS) entry which is preliminary data.</text>
</comment>
<dbReference type="CDD" id="cd00009">
    <property type="entry name" value="AAA"/>
    <property type="match status" value="1"/>
</dbReference>
<dbReference type="PANTHER" id="PTHR23389:SF3">
    <property type="entry name" value="CHROMOSOME TRANSMISSION FIDELITY PROTEIN 18 HOMOLOG"/>
    <property type="match status" value="1"/>
</dbReference>
<dbReference type="SUPFAM" id="SSF52540">
    <property type="entry name" value="P-loop containing nucleoside triphosphate hydrolases"/>
    <property type="match status" value="1"/>
</dbReference>